<evidence type="ECO:0000256" key="1">
    <source>
        <dbReference type="SAM" id="MobiDB-lite"/>
    </source>
</evidence>
<evidence type="ECO:0000313" key="3">
    <source>
        <dbReference type="Proteomes" id="UP001375240"/>
    </source>
</evidence>
<feature type="region of interest" description="Disordered" evidence="1">
    <location>
        <begin position="138"/>
        <end position="162"/>
    </location>
</feature>
<comment type="caution">
    <text evidence="2">The sequence shown here is derived from an EMBL/GenBank/DDBJ whole genome shotgun (WGS) entry which is preliminary data.</text>
</comment>
<organism evidence="2 3">
    <name type="scientific">Orbilia brochopaga</name>
    <dbReference type="NCBI Taxonomy" id="3140254"/>
    <lineage>
        <taxon>Eukaryota</taxon>
        <taxon>Fungi</taxon>
        <taxon>Dikarya</taxon>
        <taxon>Ascomycota</taxon>
        <taxon>Pezizomycotina</taxon>
        <taxon>Orbiliomycetes</taxon>
        <taxon>Orbiliales</taxon>
        <taxon>Orbiliaceae</taxon>
        <taxon>Orbilia</taxon>
    </lineage>
</organism>
<gene>
    <name evidence="2" type="ORF">TWF696_008249</name>
</gene>
<protein>
    <submittedName>
        <fullName evidence="2">Uncharacterized protein</fullName>
    </submittedName>
</protein>
<reference evidence="2 3" key="1">
    <citation type="submission" date="2019-10" db="EMBL/GenBank/DDBJ databases">
        <authorList>
            <person name="Palmer J.M."/>
        </authorList>
    </citation>
    <scope>NUCLEOTIDE SEQUENCE [LARGE SCALE GENOMIC DNA]</scope>
    <source>
        <strain evidence="2 3">TWF696</strain>
    </source>
</reference>
<sequence length="190" mass="19735">MRSAAQAKAENCWGTGWCLRWGRRSDGVVEREEEKKGVREPVWGVLCCGAATRRFGGSGGGGSGGGGSARFSAARSRRAASVAPVTPEFQLRLDERRHGRGSEVPILGVPILGSSTANVPRPSPRFDVLALYPLFSESSSGGRASDARRSPIGQGKGTVHLPGGGLRALLETEGVVADGAGVRSLQPLAS</sequence>
<dbReference type="EMBL" id="JAVHNQ010000007">
    <property type="protein sequence ID" value="KAK6341163.1"/>
    <property type="molecule type" value="Genomic_DNA"/>
</dbReference>
<dbReference type="AlphaFoldDB" id="A0AAV9UKU4"/>
<dbReference type="Proteomes" id="UP001375240">
    <property type="component" value="Unassembled WGS sequence"/>
</dbReference>
<name>A0AAV9UKU4_9PEZI</name>
<keyword evidence="3" id="KW-1185">Reference proteome</keyword>
<proteinExistence type="predicted"/>
<evidence type="ECO:0000313" key="2">
    <source>
        <dbReference type="EMBL" id="KAK6341163.1"/>
    </source>
</evidence>
<accession>A0AAV9UKU4</accession>